<dbReference type="Proteomes" id="UP000006057">
    <property type="component" value="Chromosome"/>
</dbReference>
<feature type="transmembrane region" description="Helical" evidence="6">
    <location>
        <begin position="272"/>
        <end position="290"/>
    </location>
</feature>
<feature type="transmembrane region" description="Helical" evidence="6">
    <location>
        <begin position="82"/>
        <end position="101"/>
    </location>
</feature>
<feature type="transmembrane region" description="Helical" evidence="6">
    <location>
        <begin position="325"/>
        <end position="343"/>
    </location>
</feature>
<sequence>MTAAMLAGAQWSLWGLVGLPAAGGIILSLNAFRSPTADRLPSVVSVAVSAVMVALSAVVAVARPTVDVPFMAGADLTLRVDALAATMAATVAVTTLLVLIFTVGDDSVAGGRFYGLMLVFAAAAMLTVTAATLPALLLAWEVMGAVSYGLIGFWWRENDRVSAGLTAFLTTRTADLGLYLAAGGALAGGAGLALADLADASGGWRHVIAAGFLVAALGKAAQLPFSFWLSRAMEGPSPVSALLHSAAMVALGAYLLLRMGDLLAASGWAAPAAAWLGVATAVVLGAVALAQRDLKQLLAASTSAQLGFVVMAAGLAAISGGATQLVAHAATKAGLFLTAGAWLSLVGSKRLDDLQGIGRRRPLVGVTAAVSALALAGVAPLSLWATKDEILAAAQERSVWLYLAGLAAAGLSAAYSGKVLLVVWRRPRQAPSEQLNRSTLSGWQQEPLVVLAAGAALAGVLALPPVGPRLSRALDHGATPHATVLEWTISAVLAAVVVLAVLRWGAPEPRWLVGWLGLQKGVDAVVVAPTLRLARLVARFDDRVIDRAVHAAAAGAMTAATGAARLDVGGVDRSVRAVAGLMRRLGELARKPQTGQLHHYYLSAVALVVLAVLLLIVAR</sequence>
<dbReference type="KEGG" id="mcb:Mycch_3384"/>
<dbReference type="OrthoDB" id="9811798at2"/>
<evidence type="ECO:0000256" key="1">
    <source>
        <dbReference type="ARBA" id="ARBA00004127"/>
    </source>
</evidence>
<dbReference type="GO" id="GO:0042773">
    <property type="term" value="P:ATP synthesis coupled electron transport"/>
    <property type="evidence" value="ECO:0007669"/>
    <property type="project" value="InterPro"/>
</dbReference>
<dbReference type="HOGENOM" id="CLU_007100_6_3_11"/>
<feature type="transmembrane region" description="Helical" evidence="6">
    <location>
        <begin position="363"/>
        <end position="385"/>
    </location>
</feature>
<reference evidence="8 9" key="1">
    <citation type="submission" date="2012-06" db="EMBL/GenBank/DDBJ databases">
        <title>Complete sequence of chromosome of Mycobacterium chubuense NBB4.</title>
        <authorList>
            <consortium name="US DOE Joint Genome Institute"/>
            <person name="Lucas S."/>
            <person name="Han J."/>
            <person name="Lapidus A."/>
            <person name="Cheng J.-F."/>
            <person name="Goodwin L."/>
            <person name="Pitluck S."/>
            <person name="Peters L."/>
            <person name="Mikhailova N."/>
            <person name="Teshima H."/>
            <person name="Detter J.C."/>
            <person name="Han C."/>
            <person name="Tapia R."/>
            <person name="Land M."/>
            <person name="Hauser L."/>
            <person name="Kyrpides N."/>
            <person name="Ivanova N."/>
            <person name="Pagani I."/>
            <person name="Mattes T."/>
            <person name="Holmes A."/>
            <person name="Rutledge P."/>
            <person name="Paulsen I."/>
            <person name="Coleman N."/>
            <person name="Woyke T."/>
        </authorList>
    </citation>
    <scope>NUCLEOTIDE SEQUENCE [LARGE SCALE GENOMIC DNA]</scope>
    <source>
        <strain evidence="8 9">NBB4</strain>
    </source>
</reference>
<gene>
    <name evidence="8" type="ordered locus">Mycch_3384</name>
</gene>
<dbReference type="eggNOG" id="COG1009">
    <property type="taxonomic scope" value="Bacteria"/>
</dbReference>
<dbReference type="GO" id="GO:0008137">
    <property type="term" value="F:NADH dehydrogenase (ubiquinone) activity"/>
    <property type="evidence" value="ECO:0007669"/>
    <property type="project" value="InterPro"/>
</dbReference>
<dbReference type="AlphaFoldDB" id="I4BLG7"/>
<keyword evidence="3 6" id="KW-1133">Transmembrane helix</keyword>
<dbReference type="PANTHER" id="PTHR42829">
    <property type="entry name" value="NADH-UBIQUINONE OXIDOREDUCTASE CHAIN 5"/>
    <property type="match status" value="1"/>
</dbReference>
<feature type="transmembrane region" description="Helical" evidence="6">
    <location>
        <begin position="113"/>
        <end position="131"/>
    </location>
</feature>
<dbReference type="GO" id="GO:0015990">
    <property type="term" value="P:electron transport coupled proton transport"/>
    <property type="evidence" value="ECO:0007669"/>
    <property type="project" value="TreeGrafter"/>
</dbReference>
<organism evidence="8 9">
    <name type="scientific">Mycolicibacterium chubuense (strain NBB4)</name>
    <name type="common">Mycobacterium chubuense</name>
    <dbReference type="NCBI Taxonomy" id="710421"/>
    <lineage>
        <taxon>Bacteria</taxon>
        <taxon>Bacillati</taxon>
        <taxon>Actinomycetota</taxon>
        <taxon>Actinomycetes</taxon>
        <taxon>Mycobacteriales</taxon>
        <taxon>Mycobacteriaceae</taxon>
        <taxon>Mycolicibacterium</taxon>
    </lineage>
</organism>
<keyword evidence="9" id="KW-1185">Reference proteome</keyword>
<evidence type="ECO:0000256" key="4">
    <source>
        <dbReference type="ARBA" id="ARBA00023136"/>
    </source>
</evidence>
<feature type="transmembrane region" description="Helical" evidence="6">
    <location>
        <begin position="445"/>
        <end position="464"/>
    </location>
</feature>
<keyword evidence="2 5" id="KW-0812">Transmembrane</keyword>
<accession>I4BLG7</accession>
<feature type="transmembrane region" description="Helical" evidence="6">
    <location>
        <begin position="176"/>
        <end position="195"/>
    </location>
</feature>
<feature type="transmembrane region" description="Helical" evidence="6">
    <location>
        <begin position="137"/>
        <end position="155"/>
    </location>
</feature>
<dbReference type="GO" id="GO:0016020">
    <property type="term" value="C:membrane"/>
    <property type="evidence" value="ECO:0007669"/>
    <property type="project" value="UniProtKB-SubCell"/>
</dbReference>
<feature type="transmembrane region" description="Helical" evidence="6">
    <location>
        <begin position="484"/>
        <end position="502"/>
    </location>
</feature>
<dbReference type="GO" id="GO:0003954">
    <property type="term" value="F:NADH dehydrogenase activity"/>
    <property type="evidence" value="ECO:0007669"/>
    <property type="project" value="TreeGrafter"/>
</dbReference>
<evidence type="ECO:0000313" key="9">
    <source>
        <dbReference type="Proteomes" id="UP000006057"/>
    </source>
</evidence>
<evidence type="ECO:0000259" key="7">
    <source>
        <dbReference type="Pfam" id="PF00361"/>
    </source>
</evidence>
<dbReference type="InterPro" id="IPR003945">
    <property type="entry name" value="NU5C-like"/>
</dbReference>
<evidence type="ECO:0000313" key="8">
    <source>
        <dbReference type="EMBL" id="AFM18124.1"/>
    </source>
</evidence>
<feature type="transmembrane region" description="Helical" evidence="6">
    <location>
        <begin position="400"/>
        <end position="424"/>
    </location>
</feature>
<dbReference type="Pfam" id="PF00361">
    <property type="entry name" value="Proton_antipo_M"/>
    <property type="match status" value="1"/>
</dbReference>
<dbReference type="PRINTS" id="PR01434">
    <property type="entry name" value="NADHDHGNASE5"/>
</dbReference>
<dbReference type="RefSeq" id="WP_014816600.1">
    <property type="nucleotide sequence ID" value="NC_018027.1"/>
</dbReference>
<feature type="transmembrane region" description="Helical" evidence="6">
    <location>
        <begin position="600"/>
        <end position="618"/>
    </location>
</feature>
<evidence type="ECO:0000256" key="2">
    <source>
        <dbReference type="ARBA" id="ARBA00022692"/>
    </source>
</evidence>
<protein>
    <submittedName>
        <fullName evidence="8">NADH:ubiquinone oxidoreductase subunit 5 (Chain L)/multisubunit Na+/H+ antiporter, MnhA subunit</fullName>
    </submittedName>
</protein>
<dbReference type="InterPro" id="IPR001750">
    <property type="entry name" value="ND/Mrp_TM"/>
</dbReference>
<feature type="transmembrane region" description="Helical" evidence="6">
    <location>
        <begin position="12"/>
        <end position="32"/>
    </location>
</feature>
<dbReference type="STRING" id="710421.Mycch_3384"/>
<dbReference type="EMBL" id="CP003053">
    <property type="protein sequence ID" value="AFM18124.1"/>
    <property type="molecule type" value="Genomic_DNA"/>
</dbReference>
<dbReference type="PANTHER" id="PTHR42829:SF2">
    <property type="entry name" value="NADH-UBIQUINONE OXIDOREDUCTASE CHAIN 5"/>
    <property type="match status" value="1"/>
</dbReference>
<comment type="subcellular location">
    <subcellularLocation>
        <location evidence="1">Endomembrane system</location>
        <topology evidence="1">Multi-pass membrane protein</topology>
    </subcellularLocation>
    <subcellularLocation>
        <location evidence="5">Membrane</location>
        <topology evidence="5">Multi-pass membrane protein</topology>
    </subcellularLocation>
</comment>
<evidence type="ECO:0000256" key="6">
    <source>
        <dbReference type="SAM" id="Phobius"/>
    </source>
</evidence>
<feature type="transmembrane region" description="Helical" evidence="6">
    <location>
        <begin position="207"/>
        <end position="229"/>
    </location>
</feature>
<dbReference type="PATRIC" id="fig|710421.3.peg.3385"/>
<keyword evidence="8" id="KW-0830">Ubiquinone</keyword>
<dbReference type="Gene3D" id="1.20.5.2700">
    <property type="match status" value="2"/>
</dbReference>
<feature type="transmembrane region" description="Helical" evidence="6">
    <location>
        <begin position="297"/>
        <end position="319"/>
    </location>
</feature>
<evidence type="ECO:0000256" key="5">
    <source>
        <dbReference type="RuleBase" id="RU000320"/>
    </source>
</evidence>
<evidence type="ECO:0000256" key="3">
    <source>
        <dbReference type="ARBA" id="ARBA00022989"/>
    </source>
</evidence>
<keyword evidence="4 6" id="KW-0472">Membrane</keyword>
<feature type="transmembrane region" description="Helical" evidence="6">
    <location>
        <begin position="44"/>
        <end position="62"/>
    </location>
</feature>
<name>I4BLG7_MYCCN</name>
<dbReference type="GO" id="GO:0012505">
    <property type="term" value="C:endomembrane system"/>
    <property type="evidence" value="ECO:0007669"/>
    <property type="project" value="UniProtKB-SubCell"/>
</dbReference>
<feature type="domain" description="NADH:quinone oxidoreductase/Mrp antiporter transmembrane" evidence="7">
    <location>
        <begin position="133"/>
        <end position="407"/>
    </location>
</feature>
<feature type="transmembrane region" description="Helical" evidence="6">
    <location>
        <begin position="241"/>
        <end position="260"/>
    </location>
</feature>
<proteinExistence type="predicted"/>